<keyword evidence="3" id="KW-1185">Reference proteome</keyword>
<feature type="region of interest" description="Disordered" evidence="1">
    <location>
        <begin position="1664"/>
        <end position="1695"/>
    </location>
</feature>
<evidence type="ECO:0000256" key="1">
    <source>
        <dbReference type="SAM" id="MobiDB-lite"/>
    </source>
</evidence>
<feature type="region of interest" description="Disordered" evidence="1">
    <location>
        <begin position="853"/>
        <end position="887"/>
    </location>
</feature>
<accession>A0A250WUZ2</accession>
<sequence length="1783" mass="192307">MLDAELQVAKAEQEKVYFRQKGEFLKRAKEAAGVSGTWRAPSSNKQPQRRPSDTDHLDYGSHGGGSNEIMNDEEAGGVAESQVEGYLGDGDLEMYSQEMLTKRERFKTHPGIMQAIQAWWDWMPKDVEEVEFEVKEDIDPTTVAALPPASSPPVISSGRPPPTHHHSSTTHTTNQKKKHLVLSGSPSSSLDPLLYGSASGHNTSYSLAVAESATSSATSTARIASKNREGSATVSSSTYSTATGTGKTSSPSTAVLKRKTPRKVKQTVRGVIKPVYCALVSVIQQLLLPRYGLEPDPDYDPESDWLEDQGDRPGPMLYPHFFDALFQLADLWVDSAVAWDYAALLADLLAEVQEQERESFMFSRVMDKYGYIPYYPDWIQMGPQFVIPRAIEEPDRAEIMKEDEALDNQLLDEATAEEQRLEEQEEQRAAEMMGEDEEETDELDSEEEREIVREKGGAIIDAMLRAPLPASKQSKKPAGLKPATASTVPGAKAPKPSSPPSKGAYHLVHTMFKARAKVPAKQAMSPFSARTKPQAITHEQPPQSFPSGTRGFSKKPSWRLCIKRRRSSRPPPQPVFNFHDLYLVLPRYVRYSDNLPDRSPGYRIASTLSTRHSSKQQGLPKSQQQPATTDEAHNENYMDTANQSRSSQLPTAMRSKSSSRSVSPDLAAGGGACRQSSYDIDEPDPPHPILSDRNQEDSSGRRHVVMTSGGSPPASPTHHSGSSRFHSPTSQRPIPHPRPAAVLLLHPPEPYMVISPWDSDLPSSHTRNVNTPNSVNTPPPKLSQAFIQRPPSSRTSRTAGSQFTLTTSSAQHSSQNATTASRPDATVDTVCVSPDCTSHLDMLIRHTSDPHDTHRLIHTQHSGPLGQRQPPSSHRASTDHARDASTANASGAAFSFLTSTMQEDRNKLTKYTWDFVRGKIRASSYSSSSGTADTILGVTAPAPHPQSATANSATHHSSYSSSSGTTADTILGVKAPAPHPQSVTANSATLLVASHINPAAAMLTSPIAMLQTSGDVKLAVSRDDGSRRHSIKTRDRDRGLPSSSQGQACSAASISSHIRNESESLLLSLPTTSSQLPHRQPHQNMPSFRPTSTSSQSSKKMTKHQQGTTLSPVLELPSLLMNLSNGRSSSRRRHLMSQGRPPSSSSISRVASPYGQQQITMSTTSEQRQNGHHSTLVKKMLLDQLKMEPHPSCPSTAPAWQPWRRVSATSPATAATGPTADPSFFLMKSSAAFRSSPSSSAFQQQAHYLGESDAATRPSDDQLSTSPKISSHHHDVNSKLRCSVTCPASRSLVGAGSNNAVIVSSSMKSLSRKLQPNSSGGTAGSTALVLQRGLGDSRKKAAGGLSLLKDKGPRDMTAAASSLPDISERQAAHLVANELEAPKHAGALSSGGPADPKQYSTAGTEGEDKDQDHIELLDRLVSPWLSSRLSRAVAASKTMPLLINHHTTSQSPRSTTATYSSHSNHTRTTRSNGPLTGALRTTGSHSHHDNDSTAFKRPDAATELKAAGHHHVLSSLAAAAAAGDHDMDPEAYEAPSADLAAAAAADLAVLAAPQWPKSSRFGLIPAGSQGLMPDDINNNSMIIMPPQSSHHHQLINHDATPEQYLADLQQVVAVGRGGADESTGELFPVMSMCDMMDDNGQQQLYSPPHSSIAAAAAACWPQDCSKVSNRSRPRRGSRGTTSSAVLHPAGHGNASRRPAIAFSSAWLEQSIPTTSRPSASSQQQLGDMFLNTSSSSAVLMSQMPKMPQQYPAASSDHQFGLYNWAVMEANFRTIESTLLKALQ</sequence>
<feature type="region of interest" description="Disordered" evidence="1">
    <location>
        <begin position="142"/>
        <end position="185"/>
    </location>
</feature>
<feature type="compositionally biased region" description="Low complexity" evidence="1">
    <location>
        <begin position="654"/>
        <end position="663"/>
    </location>
</feature>
<feature type="compositionally biased region" description="Low complexity" evidence="1">
    <location>
        <begin position="947"/>
        <end position="964"/>
    </location>
</feature>
<feature type="region of interest" description="Disordered" evidence="1">
    <location>
        <begin position="1251"/>
        <end position="1277"/>
    </location>
</feature>
<feature type="region of interest" description="Disordered" evidence="1">
    <location>
        <begin position="416"/>
        <end position="450"/>
    </location>
</feature>
<feature type="compositionally biased region" description="Acidic residues" evidence="1">
    <location>
        <begin position="433"/>
        <end position="449"/>
    </location>
</feature>
<proteinExistence type="predicted"/>
<feature type="compositionally biased region" description="Polar residues" evidence="1">
    <location>
        <begin position="609"/>
        <end position="628"/>
    </location>
</feature>
<feature type="region of interest" description="Disordered" evidence="1">
    <location>
        <begin position="609"/>
        <end position="741"/>
    </location>
</feature>
<feature type="compositionally biased region" description="Basic residues" evidence="1">
    <location>
        <begin position="162"/>
        <end position="180"/>
    </location>
</feature>
<gene>
    <name evidence="2" type="ORF">CEUSTIGMA_g1809.t1</name>
</gene>
<feature type="region of interest" description="Disordered" evidence="1">
    <location>
        <begin position="469"/>
        <end position="504"/>
    </location>
</feature>
<reference evidence="2 3" key="1">
    <citation type="submission" date="2017-08" db="EMBL/GenBank/DDBJ databases">
        <title>Acidophilic green algal genome provides insights into adaptation to an acidic environment.</title>
        <authorList>
            <person name="Hirooka S."/>
            <person name="Hirose Y."/>
            <person name="Kanesaki Y."/>
            <person name="Higuchi S."/>
            <person name="Fujiwara T."/>
            <person name="Onuma R."/>
            <person name="Era A."/>
            <person name="Ohbayashi R."/>
            <person name="Uzuka A."/>
            <person name="Nozaki H."/>
            <person name="Yoshikawa H."/>
            <person name="Miyagishima S.Y."/>
        </authorList>
    </citation>
    <scope>NUCLEOTIDE SEQUENCE [LARGE SCALE GENOMIC DNA]</scope>
    <source>
        <strain evidence="2 3">NIES-2499</strain>
    </source>
</reference>
<evidence type="ECO:0000313" key="2">
    <source>
        <dbReference type="EMBL" id="GAX74360.1"/>
    </source>
</evidence>
<feature type="region of interest" description="Disordered" evidence="1">
    <location>
        <begin position="30"/>
        <end position="78"/>
    </location>
</feature>
<feature type="region of interest" description="Disordered" evidence="1">
    <location>
        <begin position="763"/>
        <end position="824"/>
    </location>
</feature>
<feature type="compositionally biased region" description="Polar residues" evidence="1">
    <location>
        <begin position="1154"/>
        <end position="1168"/>
    </location>
</feature>
<dbReference type="OrthoDB" id="547273at2759"/>
<protein>
    <submittedName>
        <fullName evidence="2">Uncharacterized protein</fullName>
    </submittedName>
</protein>
<feature type="compositionally biased region" description="Low complexity" evidence="1">
    <location>
        <begin position="1042"/>
        <end position="1055"/>
    </location>
</feature>
<name>A0A250WUZ2_9CHLO</name>
<feature type="compositionally biased region" description="Basic and acidic residues" evidence="1">
    <location>
        <begin position="417"/>
        <end position="429"/>
    </location>
</feature>
<feature type="compositionally biased region" description="Polar residues" evidence="1">
    <location>
        <begin position="637"/>
        <end position="650"/>
    </location>
</feature>
<evidence type="ECO:0000313" key="3">
    <source>
        <dbReference type="Proteomes" id="UP000232323"/>
    </source>
</evidence>
<feature type="compositionally biased region" description="Low complexity" evidence="1">
    <location>
        <begin position="216"/>
        <end position="254"/>
    </location>
</feature>
<feature type="region of interest" description="Disordered" evidence="1">
    <location>
        <begin position="1446"/>
        <end position="1494"/>
    </location>
</feature>
<dbReference type="Proteomes" id="UP000232323">
    <property type="component" value="Unassembled WGS sequence"/>
</dbReference>
<feature type="compositionally biased region" description="Basic and acidic residues" evidence="1">
    <location>
        <begin position="1020"/>
        <end position="1039"/>
    </location>
</feature>
<comment type="caution">
    <text evidence="2">The sequence shown here is derived from an EMBL/GenBank/DDBJ whole genome shotgun (WGS) entry which is preliminary data.</text>
</comment>
<feature type="compositionally biased region" description="Low complexity" evidence="1">
    <location>
        <begin position="1137"/>
        <end position="1153"/>
    </location>
</feature>
<feature type="compositionally biased region" description="Low complexity" evidence="1">
    <location>
        <begin position="142"/>
        <end position="154"/>
    </location>
</feature>
<organism evidence="2 3">
    <name type="scientific">Chlamydomonas eustigma</name>
    <dbReference type="NCBI Taxonomy" id="1157962"/>
    <lineage>
        <taxon>Eukaryota</taxon>
        <taxon>Viridiplantae</taxon>
        <taxon>Chlorophyta</taxon>
        <taxon>core chlorophytes</taxon>
        <taxon>Chlorophyceae</taxon>
        <taxon>CS clade</taxon>
        <taxon>Chlamydomonadales</taxon>
        <taxon>Chlamydomonadaceae</taxon>
        <taxon>Chlamydomonas</taxon>
    </lineage>
</organism>
<feature type="compositionally biased region" description="Basic and acidic residues" evidence="1">
    <location>
        <begin position="50"/>
        <end position="59"/>
    </location>
</feature>
<feature type="compositionally biased region" description="Low complexity" evidence="1">
    <location>
        <begin position="1118"/>
        <end position="1128"/>
    </location>
</feature>
<feature type="region of interest" description="Disordered" evidence="1">
    <location>
        <begin position="1072"/>
        <end position="1173"/>
    </location>
</feature>
<feature type="region of interest" description="Disordered" evidence="1">
    <location>
        <begin position="525"/>
        <end position="556"/>
    </location>
</feature>
<feature type="compositionally biased region" description="Polar residues" evidence="1">
    <location>
        <begin position="717"/>
        <end position="732"/>
    </location>
</feature>
<feature type="region of interest" description="Disordered" evidence="1">
    <location>
        <begin position="1018"/>
        <end position="1055"/>
    </location>
</feature>
<feature type="region of interest" description="Disordered" evidence="1">
    <location>
        <begin position="939"/>
        <end position="964"/>
    </location>
</feature>
<feature type="compositionally biased region" description="Polar residues" evidence="1">
    <location>
        <begin position="1446"/>
        <end position="1457"/>
    </location>
</feature>
<feature type="compositionally biased region" description="Low complexity" evidence="1">
    <location>
        <begin position="489"/>
        <end position="504"/>
    </location>
</feature>
<feature type="compositionally biased region" description="Polar residues" evidence="1">
    <location>
        <begin position="790"/>
        <end position="821"/>
    </location>
</feature>
<feature type="region of interest" description="Disordered" evidence="1">
    <location>
        <begin position="1384"/>
        <end position="1410"/>
    </location>
</feature>
<dbReference type="EMBL" id="BEGY01000007">
    <property type="protein sequence ID" value="GAX74360.1"/>
    <property type="molecule type" value="Genomic_DNA"/>
</dbReference>
<feature type="region of interest" description="Disordered" evidence="1">
    <location>
        <begin position="216"/>
        <end position="261"/>
    </location>
</feature>